<dbReference type="EMBL" id="SHNN01000005">
    <property type="protein sequence ID" value="MCX2983166.1"/>
    <property type="molecule type" value="Genomic_DNA"/>
</dbReference>
<evidence type="ECO:0000256" key="1">
    <source>
        <dbReference type="SAM" id="MobiDB-lite"/>
    </source>
</evidence>
<reference evidence="2" key="1">
    <citation type="submission" date="2019-02" db="EMBL/GenBank/DDBJ databases">
        <authorList>
            <person name="Li S.-H."/>
        </authorList>
    </citation>
    <scope>NUCLEOTIDE SEQUENCE</scope>
    <source>
        <strain evidence="2">IMCC14734</strain>
    </source>
</reference>
<keyword evidence="3" id="KW-1185">Reference proteome</keyword>
<evidence type="ECO:0000313" key="3">
    <source>
        <dbReference type="Proteomes" id="UP001143362"/>
    </source>
</evidence>
<accession>A0ABT3TLN2</accession>
<dbReference type="Proteomes" id="UP001143362">
    <property type="component" value="Unassembled WGS sequence"/>
</dbReference>
<organism evidence="2 3">
    <name type="scientific">Candidatus Litorirhabdus singularis</name>
    <dbReference type="NCBI Taxonomy" id="2518993"/>
    <lineage>
        <taxon>Bacteria</taxon>
        <taxon>Pseudomonadati</taxon>
        <taxon>Pseudomonadota</taxon>
        <taxon>Gammaproteobacteria</taxon>
        <taxon>Cellvibrionales</taxon>
        <taxon>Halieaceae</taxon>
        <taxon>Candidatus Litorirhabdus</taxon>
    </lineage>
</organism>
<dbReference type="RefSeq" id="WP_279247195.1">
    <property type="nucleotide sequence ID" value="NZ_SHNN01000005.1"/>
</dbReference>
<feature type="region of interest" description="Disordered" evidence="1">
    <location>
        <begin position="42"/>
        <end position="63"/>
    </location>
</feature>
<sequence length="63" mass="7003">MSIMTGADVGADWVVAADVKVVTKDPENSDLYEWSLEYSEATGREADRVGRASTRQQETKQPR</sequence>
<proteinExistence type="predicted"/>
<comment type="caution">
    <text evidence="2">The sequence shown here is derived from an EMBL/GenBank/DDBJ whole genome shotgun (WGS) entry which is preliminary data.</text>
</comment>
<evidence type="ECO:0000313" key="2">
    <source>
        <dbReference type="EMBL" id="MCX2983166.1"/>
    </source>
</evidence>
<gene>
    <name evidence="2" type="ORF">EYC98_20080</name>
</gene>
<protein>
    <submittedName>
        <fullName evidence="2">Uncharacterized protein</fullName>
    </submittedName>
</protein>
<name>A0ABT3TLN2_9GAMM</name>